<dbReference type="EMBL" id="ADVG01000004">
    <property type="protein sequence ID" value="EFH80918.1"/>
    <property type="molecule type" value="Genomic_DNA"/>
</dbReference>
<evidence type="ECO:0000313" key="6">
    <source>
        <dbReference type="Proteomes" id="UP000004508"/>
    </source>
</evidence>
<keyword evidence="6" id="KW-1185">Reference proteome</keyword>
<evidence type="ECO:0000313" key="5">
    <source>
        <dbReference type="EMBL" id="EFH80918.1"/>
    </source>
</evidence>
<sequence>MTEQEPFKWRHFQADIILLCVRWYLRYALSYRDLEEMMQERGLQVDHTTIYRWVQQYAPELEKRCRPHLKTTNDSWRVDETYVKIKKVWMYLYRAVDSDDQTLEFLLSPTRDAEAAKRFFVRALQYTACSVPHARPAEEQGAWSIAPAAPRVINVDKNAAYPKAIADLKAAGILPENSELRQVKYLNNLIEQDHRAHQTVDEARDGVFLDVSELRI</sequence>
<keyword evidence="3" id="KW-0233">DNA recombination</keyword>
<dbReference type="GO" id="GO:0032196">
    <property type="term" value="P:transposition"/>
    <property type="evidence" value="ECO:0007669"/>
    <property type="project" value="UniProtKB-KW"/>
</dbReference>
<dbReference type="GO" id="GO:0003677">
    <property type="term" value="F:DNA binding"/>
    <property type="evidence" value="ECO:0007669"/>
    <property type="project" value="UniProtKB-KW"/>
</dbReference>
<gene>
    <name evidence="5" type="ORF">Krac_1554</name>
</gene>
<evidence type="ECO:0000259" key="4">
    <source>
        <dbReference type="Pfam" id="PF13610"/>
    </source>
</evidence>
<dbReference type="Pfam" id="PF13610">
    <property type="entry name" value="DDE_Tnp_IS240"/>
    <property type="match status" value="2"/>
</dbReference>
<proteinExistence type="predicted"/>
<comment type="caution">
    <text evidence="5">The sequence shown here is derived from an EMBL/GenBank/DDBJ whole genome shotgun (WGS) entry which is preliminary data.</text>
</comment>
<feature type="domain" description="DDE" evidence="4">
    <location>
        <begin position="74"/>
        <end position="127"/>
    </location>
</feature>
<organism evidence="5 6">
    <name type="scientific">Ktedonobacter racemifer DSM 44963</name>
    <dbReference type="NCBI Taxonomy" id="485913"/>
    <lineage>
        <taxon>Bacteria</taxon>
        <taxon>Bacillati</taxon>
        <taxon>Chloroflexota</taxon>
        <taxon>Ktedonobacteria</taxon>
        <taxon>Ktedonobacterales</taxon>
        <taxon>Ktedonobacteraceae</taxon>
        <taxon>Ktedonobacter</taxon>
    </lineage>
</organism>
<feature type="domain" description="DDE" evidence="4">
    <location>
        <begin position="148"/>
        <end position="196"/>
    </location>
</feature>
<dbReference type="InterPro" id="IPR047930">
    <property type="entry name" value="Transpos_IS6"/>
</dbReference>
<dbReference type="NCBIfam" id="NF033587">
    <property type="entry name" value="transpos_IS6"/>
    <property type="match status" value="1"/>
</dbReference>
<evidence type="ECO:0000256" key="1">
    <source>
        <dbReference type="ARBA" id="ARBA00022578"/>
    </source>
</evidence>
<dbReference type="PANTHER" id="PTHR35528">
    <property type="entry name" value="BLL1675 PROTEIN"/>
    <property type="match status" value="1"/>
</dbReference>
<dbReference type="InterPro" id="IPR052183">
    <property type="entry name" value="IS_Transposase"/>
</dbReference>
<evidence type="ECO:0000256" key="2">
    <source>
        <dbReference type="ARBA" id="ARBA00023125"/>
    </source>
</evidence>
<keyword evidence="2" id="KW-0238">DNA-binding</keyword>
<protein>
    <submittedName>
        <fullName evidence="5">Integrase catalytic region</fullName>
    </submittedName>
</protein>
<name>D6U234_KTERA</name>
<dbReference type="eggNOG" id="COG3316">
    <property type="taxonomic scope" value="Bacteria"/>
</dbReference>
<dbReference type="InParanoid" id="D6U234"/>
<dbReference type="GO" id="GO:0006310">
    <property type="term" value="P:DNA recombination"/>
    <property type="evidence" value="ECO:0007669"/>
    <property type="project" value="UniProtKB-KW"/>
</dbReference>
<dbReference type="PANTHER" id="PTHR35528:SF3">
    <property type="entry name" value="BLL1675 PROTEIN"/>
    <property type="match status" value="1"/>
</dbReference>
<dbReference type="AlphaFoldDB" id="D6U234"/>
<dbReference type="InterPro" id="IPR032874">
    <property type="entry name" value="DDE_dom"/>
</dbReference>
<dbReference type="Proteomes" id="UP000004508">
    <property type="component" value="Unassembled WGS sequence"/>
</dbReference>
<evidence type="ECO:0000256" key="3">
    <source>
        <dbReference type="ARBA" id="ARBA00023172"/>
    </source>
</evidence>
<keyword evidence="1" id="KW-0815">Transposition</keyword>
<reference evidence="5 6" key="1">
    <citation type="journal article" date="2011" name="Stand. Genomic Sci.">
        <title>Non-contiguous finished genome sequence and contextual data of the filamentous soil bacterium Ktedonobacter racemifer type strain (SOSP1-21).</title>
        <authorList>
            <person name="Chang Y.J."/>
            <person name="Land M."/>
            <person name="Hauser L."/>
            <person name="Chertkov O."/>
            <person name="Del Rio T.G."/>
            <person name="Nolan M."/>
            <person name="Copeland A."/>
            <person name="Tice H."/>
            <person name="Cheng J.F."/>
            <person name="Lucas S."/>
            <person name="Han C."/>
            <person name="Goodwin L."/>
            <person name="Pitluck S."/>
            <person name="Ivanova N."/>
            <person name="Ovchinikova G."/>
            <person name="Pati A."/>
            <person name="Chen A."/>
            <person name="Palaniappan K."/>
            <person name="Mavromatis K."/>
            <person name="Liolios K."/>
            <person name="Brettin T."/>
            <person name="Fiebig A."/>
            <person name="Rohde M."/>
            <person name="Abt B."/>
            <person name="Goker M."/>
            <person name="Detter J.C."/>
            <person name="Woyke T."/>
            <person name="Bristow J."/>
            <person name="Eisen J.A."/>
            <person name="Markowitz V."/>
            <person name="Hugenholtz P."/>
            <person name="Kyrpides N.C."/>
            <person name="Klenk H.P."/>
            <person name="Lapidus A."/>
        </authorList>
    </citation>
    <scope>NUCLEOTIDE SEQUENCE [LARGE SCALE GENOMIC DNA]</scope>
    <source>
        <strain evidence="6">DSM 44963</strain>
    </source>
</reference>
<accession>D6U234</accession>